<dbReference type="AlphaFoldDB" id="K9D6M9"/>
<gene>
    <name evidence="2" type="ORF">HMPREF9718_02140</name>
</gene>
<reference evidence="2 3" key="1">
    <citation type="submission" date="2012-09" db="EMBL/GenBank/DDBJ databases">
        <title>The Genome Sequence of Sphingobium yanoikuyae ATCC 51230.</title>
        <authorList>
            <consortium name="The Broad Institute Genome Sequencing Platform"/>
            <person name="Earl A."/>
            <person name="Ward D."/>
            <person name="Feldgarden M."/>
            <person name="Gevers D."/>
            <person name="Huys G."/>
            <person name="Walker B."/>
            <person name="Young S.K."/>
            <person name="Zeng Q."/>
            <person name="Gargeya S."/>
            <person name="Fitzgerald M."/>
            <person name="Haas B."/>
            <person name="Abouelleil A."/>
            <person name="Alvarado L."/>
            <person name="Arachchi H.M."/>
            <person name="Berlin A.M."/>
            <person name="Chapman S.B."/>
            <person name="Goldberg J."/>
            <person name="Griggs A."/>
            <person name="Gujja S."/>
            <person name="Hansen M."/>
            <person name="Howarth C."/>
            <person name="Imamovic A."/>
            <person name="Larimer J."/>
            <person name="McCowen C."/>
            <person name="Montmayeur A."/>
            <person name="Murphy C."/>
            <person name="Neiman D."/>
            <person name="Pearson M."/>
            <person name="Priest M."/>
            <person name="Roberts A."/>
            <person name="Saif S."/>
            <person name="Shea T."/>
            <person name="Sisk P."/>
            <person name="Sykes S."/>
            <person name="Wortman J."/>
            <person name="Nusbaum C."/>
            <person name="Birren B."/>
        </authorList>
    </citation>
    <scope>NUCLEOTIDE SEQUENCE [LARGE SCALE GENOMIC DNA]</scope>
    <source>
        <strain evidence="2 3">ATCC 51230</strain>
    </source>
</reference>
<evidence type="ECO:0000313" key="2">
    <source>
        <dbReference type="EMBL" id="EKU74612.1"/>
    </source>
</evidence>
<accession>K9D6M9</accession>
<dbReference type="Proteomes" id="UP000009887">
    <property type="component" value="Unassembled WGS sequence"/>
</dbReference>
<dbReference type="HOGENOM" id="CLU_128170_0_0_5"/>
<dbReference type="RefSeq" id="WP_004209255.1">
    <property type="nucleotide sequence ID" value="NZ_JH992904.1"/>
</dbReference>
<protein>
    <submittedName>
        <fullName evidence="2">HK97 gp10 family phage protein</fullName>
    </submittedName>
</protein>
<name>K9D6M9_SPHYA</name>
<organism evidence="2 3">
    <name type="scientific">Sphingobium yanoikuyae ATCC 51230</name>
    <dbReference type="NCBI Taxonomy" id="883163"/>
    <lineage>
        <taxon>Bacteria</taxon>
        <taxon>Pseudomonadati</taxon>
        <taxon>Pseudomonadota</taxon>
        <taxon>Alphaproteobacteria</taxon>
        <taxon>Sphingomonadales</taxon>
        <taxon>Sphingomonadaceae</taxon>
        <taxon>Sphingobium</taxon>
    </lineage>
</organism>
<comment type="caution">
    <text evidence="2">The sequence shown here is derived from an EMBL/GenBank/DDBJ whole genome shotgun (WGS) entry which is preliminary data.</text>
</comment>
<proteinExistence type="predicted"/>
<evidence type="ECO:0000313" key="3">
    <source>
        <dbReference type="Proteomes" id="UP000009887"/>
    </source>
</evidence>
<dbReference type="InterPro" id="IPR010064">
    <property type="entry name" value="HK97-gp10_tail"/>
</dbReference>
<keyword evidence="3" id="KW-1185">Reference proteome</keyword>
<evidence type="ECO:0000256" key="1">
    <source>
        <dbReference type="SAM" id="MobiDB-lite"/>
    </source>
</evidence>
<dbReference type="NCBIfam" id="TIGR01725">
    <property type="entry name" value="phge_HK97_gp10"/>
    <property type="match status" value="1"/>
</dbReference>
<dbReference type="PATRIC" id="fig|883163.3.peg.2187"/>
<dbReference type="EMBL" id="AGZU01000008">
    <property type="protein sequence ID" value="EKU74612.1"/>
    <property type="molecule type" value="Genomic_DNA"/>
</dbReference>
<sequence length="139" mass="14828">MANVRGHQKLVRQFKAIADESMVRAVGVAMFAAGEVIEDAAKGSIMAGSISGKNHVPSKPGEPPNNDTHFLHNNIETIQRAPLLVEVSSNAPYSVPLEFGTSKMAARPFMGPAARAGKQEALSLINQAIKAQLRKAVKK</sequence>
<feature type="region of interest" description="Disordered" evidence="1">
    <location>
        <begin position="51"/>
        <end position="70"/>
    </location>
</feature>